<dbReference type="InterPro" id="IPR031656">
    <property type="entry name" value="DAO_C"/>
</dbReference>
<dbReference type="Gene3D" id="3.30.9.10">
    <property type="entry name" value="D-Amino Acid Oxidase, subunit A, domain 2"/>
    <property type="match status" value="1"/>
</dbReference>
<feature type="domain" description="FAD dependent oxidoreductase" evidence="7">
    <location>
        <begin position="7"/>
        <end position="363"/>
    </location>
</feature>
<dbReference type="InterPro" id="IPR036188">
    <property type="entry name" value="FAD/NAD-bd_sf"/>
</dbReference>
<dbReference type="PROSITE" id="PS00978">
    <property type="entry name" value="FAD_G3PDH_2"/>
    <property type="match status" value="1"/>
</dbReference>
<evidence type="ECO:0000256" key="4">
    <source>
        <dbReference type="ARBA" id="ARBA00022827"/>
    </source>
</evidence>
<dbReference type="InterPro" id="IPR038299">
    <property type="entry name" value="DAO_C_sf"/>
</dbReference>
<evidence type="ECO:0000256" key="2">
    <source>
        <dbReference type="ARBA" id="ARBA00007330"/>
    </source>
</evidence>
<accession>A0ABW3X3K9</accession>
<dbReference type="InterPro" id="IPR006076">
    <property type="entry name" value="FAD-dep_OxRdtase"/>
</dbReference>
<comment type="cofactor">
    <cofactor evidence="1 6">
        <name>FAD</name>
        <dbReference type="ChEBI" id="CHEBI:57692"/>
    </cofactor>
</comment>
<evidence type="ECO:0000259" key="8">
    <source>
        <dbReference type="Pfam" id="PF16901"/>
    </source>
</evidence>
<comment type="similarity">
    <text evidence="2 6">Belongs to the FAD-dependent glycerol-3-phosphate dehydrogenase family.</text>
</comment>
<evidence type="ECO:0000259" key="7">
    <source>
        <dbReference type="Pfam" id="PF01266"/>
    </source>
</evidence>
<comment type="catalytic activity">
    <reaction evidence="6">
        <text>a quinone + sn-glycerol 3-phosphate = dihydroxyacetone phosphate + a quinol</text>
        <dbReference type="Rhea" id="RHEA:18977"/>
        <dbReference type="ChEBI" id="CHEBI:24646"/>
        <dbReference type="ChEBI" id="CHEBI:57597"/>
        <dbReference type="ChEBI" id="CHEBI:57642"/>
        <dbReference type="ChEBI" id="CHEBI:132124"/>
        <dbReference type="EC" id="1.1.5.3"/>
    </reaction>
</comment>
<protein>
    <recommendedName>
        <fullName evidence="6">Glycerol-3-phosphate dehydrogenase</fullName>
        <ecNumber evidence="6">1.1.5.3</ecNumber>
    </recommendedName>
</protein>
<dbReference type="Pfam" id="PF01266">
    <property type="entry name" value="DAO"/>
    <property type="match status" value="1"/>
</dbReference>
<evidence type="ECO:0000313" key="9">
    <source>
        <dbReference type="EMBL" id="MFD1304086.1"/>
    </source>
</evidence>
<dbReference type="SUPFAM" id="SSF51905">
    <property type="entry name" value="FAD/NAD(P)-binding domain"/>
    <property type="match status" value="1"/>
</dbReference>
<keyword evidence="10" id="KW-1185">Reference proteome</keyword>
<dbReference type="Proteomes" id="UP001597176">
    <property type="component" value="Unassembled WGS sequence"/>
</dbReference>
<gene>
    <name evidence="9" type="primary">glpD</name>
    <name evidence="9" type="ORF">ACFQ4G_21220</name>
</gene>
<keyword evidence="4" id="KW-0274">FAD</keyword>
<dbReference type="GO" id="GO:0004368">
    <property type="term" value="F:glycerol-3-phosphate dehydrogenase (quinone) activity"/>
    <property type="evidence" value="ECO:0007669"/>
    <property type="project" value="UniProtKB-EC"/>
</dbReference>
<dbReference type="NCBIfam" id="NF009906">
    <property type="entry name" value="PRK13369.1"/>
    <property type="match status" value="1"/>
</dbReference>
<comment type="caution">
    <text evidence="9">The sequence shown here is derived from an EMBL/GenBank/DDBJ whole genome shotgun (WGS) entry which is preliminary data.</text>
</comment>
<dbReference type="PANTHER" id="PTHR11985">
    <property type="entry name" value="GLYCEROL-3-PHOSPHATE DEHYDROGENASE"/>
    <property type="match status" value="1"/>
</dbReference>
<sequence length="508" mass="55351">MDPTHYDLLVIGGGINGTGIARDAAGRGLRVLLCERGDLAEFTSSASTNLIHGGLRYLEHYEFRLVREALAERGRLLRLAPHIIWPLRFVLPHDEGLRPAWMLRLGLFLYDHLARLGALPGSASVAMRRSAFGAPLQERLTRGFAYSDCWVEDSRLVVLNAMDARERGAVIRTRTAVETARRDGTAWAATIRDVGTGRSEAVRAGMIVNAAGPWVSETLGRTLGLDSRAAVRLVKGSHIVVGRLYDGDHAYILQQPDGRIVFAIPYEGAFTLIGTTDVPHAGEAGPVRISEDEILYLCDCINRSFRARIGPDDVVWSFSGVRPLFDDDAAEASAVTRDYVLDVSDADGRLPVLSVFGGKITTYRRLAEHALGKLAPYRPGMKPAWTGDAPLPGGDMTGADFEGFLAGLTARRPFLPPAMARRLARAYGTRTDDLVGPARTLADLGTEFGAGLTGAEVDYLIDREWARSAEDILWRRSKLGLHLPPEGRARLDAYMEAKAKSVSEPEAA</sequence>
<reference evidence="10" key="1">
    <citation type="journal article" date="2019" name="Int. J. Syst. Evol. Microbiol.">
        <title>The Global Catalogue of Microorganisms (GCM) 10K type strain sequencing project: providing services to taxonomists for standard genome sequencing and annotation.</title>
        <authorList>
            <consortium name="The Broad Institute Genomics Platform"/>
            <consortium name="The Broad Institute Genome Sequencing Center for Infectious Disease"/>
            <person name="Wu L."/>
            <person name="Ma J."/>
        </authorList>
    </citation>
    <scope>NUCLEOTIDE SEQUENCE [LARGE SCALE GENOMIC DNA]</scope>
    <source>
        <strain evidence="10">CCUG 56108</strain>
    </source>
</reference>
<dbReference type="InterPro" id="IPR000447">
    <property type="entry name" value="G3P_DH_FAD-dep"/>
</dbReference>
<dbReference type="PRINTS" id="PR01001">
    <property type="entry name" value="FADG3PDH"/>
</dbReference>
<dbReference type="Gene3D" id="3.50.50.60">
    <property type="entry name" value="FAD/NAD(P)-binding domain"/>
    <property type="match status" value="1"/>
</dbReference>
<keyword evidence="5 6" id="KW-0560">Oxidoreductase</keyword>
<dbReference type="PROSITE" id="PS00977">
    <property type="entry name" value="FAD_G3PDH_1"/>
    <property type="match status" value="1"/>
</dbReference>
<dbReference type="NCBIfam" id="NF008899">
    <property type="entry name" value="PRK12266.1"/>
    <property type="match status" value="1"/>
</dbReference>
<evidence type="ECO:0000256" key="6">
    <source>
        <dbReference type="RuleBase" id="RU361217"/>
    </source>
</evidence>
<keyword evidence="3 6" id="KW-0285">Flavoprotein</keyword>
<dbReference type="EC" id="1.1.5.3" evidence="6"/>
<dbReference type="RefSeq" id="WP_238208702.1">
    <property type="nucleotide sequence ID" value="NZ_JBHTND010000051.1"/>
</dbReference>
<evidence type="ECO:0000256" key="1">
    <source>
        <dbReference type="ARBA" id="ARBA00001974"/>
    </source>
</evidence>
<organism evidence="9 10">
    <name type="scientific">Methylobacterium marchantiae</name>
    <dbReference type="NCBI Taxonomy" id="600331"/>
    <lineage>
        <taxon>Bacteria</taxon>
        <taxon>Pseudomonadati</taxon>
        <taxon>Pseudomonadota</taxon>
        <taxon>Alphaproteobacteria</taxon>
        <taxon>Hyphomicrobiales</taxon>
        <taxon>Methylobacteriaceae</taxon>
        <taxon>Methylobacterium</taxon>
    </lineage>
</organism>
<dbReference type="Gene3D" id="1.10.8.870">
    <property type="entry name" value="Alpha-glycerophosphate oxidase, cap domain"/>
    <property type="match status" value="1"/>
</dbReference>
<name>A0ABW3X3K9_9HYPH</name>
<dbReference type="EMBL" id="JBHTND010000051">
    <property type="protein sequence ID" value="MFD1304086.1"/>
    <property type="molecule type" value="Genomic_DNA"/>
</dbReference>
<dbReference type="Gene3D" id="6.10.250.1890">
    <property type="match status" value="1"/>
</dbReference>
<evidence type="ECO:0000313" key="10">
    <source>
        <dbReference type="Proteomes" id="UP001597176"/>
    </source>
</evidence>
<proteinExistence type="inferred from homology"/>
<feature type="domain" description="Alpha-glycerophosphate oxidase C-terminal" evidence="8">
    <location>
        <begin position="386"/>
        <end position="496"/>
    </location>
</feature>
<dbReference type="PANTHER" id="PTHR11985:SF15">
    <property type="entry name" value="GLYCEROL-3-PHOSPHATE DEHYDROGENASE, MITOCHONDRIAL"/>
    <property type="match status" value="1"/>
</dbReference>
<evidence type="ECO:0000256" key="5">
    <source>
        <dbReference type="ARBA" id="ARBA00023002"/>
    </source>
</evidence>
<dbReference type="Pfam" id="PF16901">
    <property type="entry name" value="DAO_C"/>
    <property type="match status" value="1"/>
</dbReference>
<evidence type="ECO:0000256" key="3">
    <source>
        <dbReference type="ARBA" id="ARBA00022630"/>
    </source>
</evidence>